<evidence type="ECO:0000256" key="13">
    <source>
        <dbReference type="ARBA" id="ARBA00023098"/>
    </source>
</evidence>
<evidence type="ECO:0000256" key="28">
    <source>
        <dbReference type="ARBA" id="ARBA00047459"/>
    </source>
</evidence>
<comment type="catalytic activity">
    <reaction evidence="27">
        <text>1-(9Z-octadecenoyl)-glycerol + H2O = glycerol + (9Z)-octadecenoate + H(+)</text>
        <dbReference type="Rhea" id="RHEA:38487"/>
        <dbReference type="ChEBI" id="CHEBI:15377"/>
        <dbReference type="ChEBI" id="CHEBI:15378"/>
        <dbReference type="ChEBI" id="CHEBI:17754"/>
        <dbReference type="ChEBI" id="CHEBI:30823"/>
        <dbReference type="ChEBI" id="CHEBI:75342"/>
    </reaction>
    <physiologicalReaction direction="left-to-right" evidence="27">
        <dbReference type="Rhea" id="RHEA:38488"/>
    </physiologicalReaction>
</comment>
<evidence type="ECO:0000256" key="1">
    <source>
        <dbReference type="ARBA" id="ARBA00004247"/>
    </source>
</evidence>
<evidence type="ECO:0000313" key="49">
    <source>
        <dbReference type="WBParaSite" id="ACRNAN_scaffold4020.g11269.t1"/>
    </source>
</evidence>
<keyword evidence="14" id="KW-0472">Membrane</keyword>
<evidence type="ECO:0000256" key="9">
    <source>
        <dbReference type="ARBA" id="ARBA00022729"/>
    </source>
</evidence>
<evidence type="ECO:0000256" key="37">
    <source>
        <dbReference type="ARBA" id="ARBA00048454"/>
    </source>
</evidence>
<evidence type="ECO:0000256" key="11">
    <source>
        <dbReference type="ARBA" id="ARBA00022801"/>
    </source>
</evidence>
<dbReference type="SUPFAM" id="SSF52266">
    <property type="entry name" value="SGNH hydrolase"/>
    <property type="match status" value="1"/>
</dbReference>
<dbReference type="GO" id="GO:0016324">
    <property type="term" value="C:apical plasma membrane"/>
    <property type="evidence" value="ECO:0007669"/>
    <property type="project" value="UniProtKB-SubCell"/>
</dbReference>
<evidence type="ECO:0000256" key="35">
    <source>
        <dbReference type="ARBA" id="ARBA00048374"/>
    </source>
</evidence>
<evidence type="ECO:0000256" key="47">
    <source>
        <dbReference type="SAM" id="SignalP"/>
    </source>
</evidence>
<dbReference type="PROSITE" id="PS01098">
    <property type="entry name" value="LIPASE_GDSL_SER"/>
    <property type="match status" value="1"/>
</dbReference>
<dbReference type="AlphaFoldDB" id="A0A914DUY1"/>
<evidence type="ECO:0000256" key="45">
    <source>
        <dbReference type="ARBA" id="ARBA00049372"/>
    </source>
</evidence>
<evidence type="ECO:0000256" key="40">
    <source>
        <dbReference type="ARBA" id="ARBA00048699"/>
    </source>
</evidence>
<comment type="catalytic activity">
    <reaction evidence="39">
        <text>1-hexadecanoyl-sn-glycero-3-phosphocholine + H2O = sn-glycerol 3-phosphocholine + hexadecanoate + H(+)</text>
        <dbReference type="Rhea" id="RHEA:40435"/>
        <dbReference type="ChEBI" id="CHEBI:7896"/>
        <dbReference type="ChEBI" id="CHEBI:15377"/>
        <dbReference type="ChEBI" id="CHEBI:15378"/>
        <dbReference type="ChEBI" id="CHEBI:16870"/>
        <dbReference type="ChEBI" id="CHEBI:72998"/>
    </reaction>
    <physiologicalReaction direction="left-to-right" evidence="39">
        <dbReference type="Rhea" id="RHEA:40436"/>
    </physiologicalReaction>
</comment>
<comment type="catalytic activity">
    <reaction evidence="28">
        <text>1-hexadecanoyl-2-(9Z)-octadecenoyl-3-octadecanoyl-sn-glycerol + H2O = 1-hexadecanoyl-2-(9Z-octadecenoyl)-sn-glycerol + octadecanoate + H(+)</text>
        <dbReference type="Rhea" id="RHEA:41111"/>
        <dbReference type="ChEBI" id="CHEBI:15377"/>
        <dbReference type="ChEBI" id="CHEBI:15378"/>
        <dbReference type="ChEBI" id="CHEBI:25629"/>
        <dbReference type="ChEBI" id="CHEBI:75466"/>
        <dbReference type="ChEBI" id="CHEBI:77623"/>
    </reaction>
    <physiologicalReaction direction="left-to-right" evidence="28">
        <dbReference type="Rhea" id="RHEA:41112"/>
    </physiologicalReaction>
</comment>
<evidence type="ECO:0000256" key="36">
    <source>
        <dbReference type="ARBA" id="ARBA00048386"/>
    </source>
</evidence>
<dbReference type="PANTHER" id="PTHR21325">
    <property type="entry name" value="PHOSPHOLIPASE B, PLB1"/>
    <property type="match status" value="1"/>
</dbReference>
<evidence type="ECO:0000256" key="6">
    <source>
        <dbReference type="ARBA" id="ARBA00015133"/>
    </source>
</evidence>
<comment type="function">
    <text evidence="24">Calcium-independent membrane-associated phospholipase that catalyzes complete diacylation of phospholipids by hydrolyzing both sn-1 and sn-2 fatty acyl chains attached to the glycerol backbone (phospholipase B activity). Has dual phospholipase and lysophospholipase activities toward diacylphospholipids. Preferentially cleaves sn-2 ester bonds over sn-1 bonds. Acts as a lipase toward glycerolipid substrates. Hydrolyzes fatty acyl chains of diacylglycerols with preference for the sn-2 position and of triacylglycerols with not positional selectivity. May also hydrolyze long chain retinyl esters such as retinyl palmitate. May contribute to digestion of dietary phospholipids, glycerolipids and retinoids, facilitating lipid absorption at the brush border.</text>
</comment>
<accession>A0A914DUY1</accession>
<keyword evidence="7" id="KW-1003">Cell membrane</keyword>
<proteinExistence type="inferred from homology"/>
<dbReference type="Proteomes" id="UP000887540">
    <property type="component" value="Unplaced"/>
</dbReference>
<evidence type="ECO:0000256" key="17">
    <source>
        <dbReference type="ARBA" id="ARBA00023369"/>
    </source>
</evidence>
<keyword evidence="10" id="KW-0677">Repeat</keyword>
<evidence type="ECO:0000256" key="31">
    <source>
        <dbReference type="ARBA" id="ARBA00048049"/>
    </source>
</evidence>
<evidence type="ECO:0000256" key="20">
    <source>
        <dbReference type="ARBA" id="ARBA00029723"/>
    </source>
</evidence>
<evidence type="ECO:0000256" key="34">
    <source>
        <dbReference type="ARBA" id="ARBA00048362"/>
    </source>
</evidence>
<dbReference type="GO" id="GO:0004622">
    <property type="term" value="F:phosphatidylcholine lysophospholipase activity"/>
    <property type="evidence" value="ECO:0007669"/>
    <property type="project" value="UniProtKB-EC"/>
</dbReference>
<evidence type="ECO:0000256" key="26">
    <source>
        <dbReference type="ARBA" id="ARBA00047363"/>
    </source>
</evidence>
<organism evidence="48 49">
    <name type="scientific">Acrobeloides nanus</name>
    <dbReference type="NCBI Taxonomy" id="290746"/>
    <lineage>
        <taxon>Eukaryota</taxon>
        <taxon>Metazoa</taxon>
        <taxon>Ecdysozoa</taxon>
        <taxon>Nematoda</taxon>
        <taxon>Chromadorea</taxon>
        <taxon>Rhabditida</taxon>
        <taxon>Tylenchina</taxon>
        <taxon>Cephalobomorpha</taxon>
        <taxon>Cephaloboidea</taxon>
        <taxon>Cephalobidae</taxon>
        <taxon>Acrobeloides</taxon>
    </lineage>
</organism>
<feature type="signal peptide" evidence="47">
    <location>
        <begin position="1"/>
        <end position="20"/>
    </location>
</feature>
<evidence type="ECO:0000256" key="38">
    <source>
        <dbReference type="ARBA" id="ARBA00048613"/>
    </source>
</evidence>
<keyword evidence="13" id="KW-0443">Lipid metabolism</keyword>
<reference evidence="49" key="1">
    <citation type="submission" date="2022-11" db="UniProtKB">
        <authorList>
            <consortium name="WormBaseParasite"/>
        </authorList>
    </citation>
    <scope>IDENTIFICATION</scope>
</reference>
<dbReference type="GO" id="GO:0004806">
    <property type="term" value="F:triacylglycerol lipase activity"/>
    <property type="evidence" value="ECO:0007669"/>
    <property type="project" value="UniProtKB-EC"/>
</dbReference>
<dbReference type="GO" id="GO:0006644">
    <property type="term" value="P:phospholipid metabolic process"/>
    <property type="evidence" value="ECO:0007669"/>
    <property type="project" value="TreeGrafter"/>
</dbReference>
<dbReference type="Gene3D" id="3.40.50.1110">
    <property type="entry name" value="SGNH hydrolase"/>
    <property type="match status" value="1"/>
</dbReference>
<comment type="subcellular location">
    <subcellularLocation>
        <location evidence="1">Apical cell membrane</location>
        <topology evidence="1">Single-pass type I membrane protein</topology>
    </subcellularLocation>
</comment>
<dbReference type="InterPro" id="IPR038885">
    <property type="entry name" value="PLB1"/>
</dbReference>
<dbReference type="PANTHER" id="PTHR21325:SF31">
    <property type="entry name" value="GH22081P-RELATED"/>
    <property type="match status" value="1"/>
</dbReference>
<evidence type="ECO:0000256" key="46">
    <source>
        <dbReference type="ARBA" id="ARBA00049461"/>
    </source>
</evidence>
<keyword evidence="12" id="KW-1133">Transmembrane helix</keyword>
<comment type="catalytic activity">
    <reaction evidence="35">
        <text>1-octadecanoyl-2-(9Z,12Z)-octadecadienoyl-sn-glycerol + H2O = 1-octadecanoyl-sn-glycerol + (9Z,12Z)-octadecadienoate + H(+)</text>
        <dbReference type="Rhea" id="RHEA:40927"/>
        <dbReference type="ChEBI" id="CHEBI:15377"/>
        <dbReference type="ChEBI" id="CHEBI:15378"/>
        <dbReference type="ChEBI" id="CHEBI:30245"/>
        <dbReference type="ChEBI" id="CHEBI:75550"/>
        <dbReference type="ChEBI" id="CHEBI:77097"/>
    </reaction>
    <physiologicalReaction direction="left-to-right" evidence="35">
        <dbReference type="Rhea" id="RHEA:40928"/>
    </physiologicalReaction>
</comment>
<dbReference type="CDD" id="cd01824">
    <property type="entry name" value="Phospholipase_B_like"/>
    <property type="match status" value="1"/>
</dbReference>
<evidence type="ECO:0000256" key="44">
    <source>
        <dbReference type="ARBA" id="ARBA00049363"/>
    </source>
</evidence>
<comment type="catalytic activity">
    <reaction evidence="34">
        <text>1-hexadecanoyl-2-(9Z,12Z-octadecadienoyl)-sn-glycero-3-phosphocholine + H2O = 2-(9Z,12Z-octadecadienoyl)-sn-glycero-3-phosphocholine + hexadecanoate + H(+)</text>
        <dbReference type="Rhea" id="RHEA:40971"/>
        <dbReference type="ChEBI" id="CHEBI:7896"/>
        <dbReference type="ChEBI" id="CHEBI:15377"/>
        <dbReference type="ChEBI" id="CHEBI:15378"/>
        <dbReference type="ChEBI" id="CHEBI:73002"/>
        <dbReference type="ChEBI" id="CHEBI:76084"/>
    </reaction>
    <physiologicalReaction direction="left-to-right" evidence="34">
        <dbReference type="Rhea" id="RHEA:40972"/>
    </physiologicalReaction>
</comment>
<evidence type="ECO:0000256" key="16">
    <source>
        <dbReference type="ARBA" id="ARBA00023264"/>
    </source>
</evidence>
<evidence type="ECO:0000256" key="4">
    <source>
        <dbReference type="ARBA" id="ARBA00013278"/>
    </source>
</evidence>
<dbReference type="EC" id="3.1.1.5" evidence="3"/>
<comment type="catalytic activity">
    <reaction evidence="46">
        <text>2-(9Z-octadecenoyl)-glycerol + H2O = glycerol + (9Z)-octadecenoate + H(+)</text>
        <dbReference type="Rhea" id="RHEA:38491"/>
        <dbReference type="ChEBI" id="CHEBI:15377"/>
        <dbReference type="ChEBI" id="CHEBI:15378"/>
        <dbReference type="ChEBI" id="CHEBI:17754"/>
        <dbReference type="ChEBI" id="CHEBI:30823"/>
        <dbReference type="ChEBI" id="CHEBI:73990"/>
    </reaction>
    <physiologicalReaction direction="left-to-right" evidence="46">
        <dbReference type="Rhea" id="RHEA:38492"/>
    </physiologicalReaction>
</comment>
<evidence type="ECO:0000256" key="41">
    <source>
        <dbReference type="ARBA" id="ARBA00048869"/>
    </source>
</evidence>
<name>A0A914DUY1_9BILA</name>
<dbReference type="EC" id="3.1.1.4" evidence="4"/>
<evidence type="ECO:0000256" key="21">
    <source>
        <dbReference type="ARBA" id="ARBA00031182"/>
    </source>
</evidence>
<dbReference type="Pfam" id="PF00657">
    <property type="entry name" value="Lipase_GDSL"/>
    <property type="match status" value="1"/>
</dbReference>
<comment type="catalytic activity">
    <reaction evidence="30">
        <text>1-hexadecanoyl-2-(9Z-octadecenoyl)-sn-glycero-3-phospho-(1'-sn-glycerol) + H2O = 1-hexadecanoyl-sn-glycero-3-phospho-(1'-sn-glycerol) + (9Z)-octadecenoate + H(+)</text>
        <dbReference type="Rhea" id="RHEA:40919"/>
        <dbReference type="ChEBI" id="CHEBI:15377"/>
        <dbReference type="ChEBI" id="CHEBI:15378"/>
        <dbReference type="ChEBI" id="CHEBI:30823"/>
        <dbReference type="ChEBI" id="CHEBI:72841"/>
        <dbReference type="ChEBI" id="CHEBI:75158"/>
    </reaction>
    <physiologicalReaction direction="left-to-right" evidence="30">
        <dbReference type="Rhea" id="RHEA:40920"/>
    </physiologicalReaction>
</comment>
<keyword evidence="8" id="KW-0812">Transmembrane</keyword>
<comment type="catalytic activity">
    <reaction evidence="26">
        <text>1,3-dihexadecanoyl-2-(9Z-octadecenoyl)glycerol + H2O = 1-hexadecanoyl-2-(9Z-octadecenoyl)-glycerol + hexadecanoate + H(+)</text>
        <dbReference type="Rhea" id="RHEA:40979"/>
        <dbReference type="ChEBI" id="CHEBI:7896"/>
        <dbReference type="ChEBI" id="CHEBI:15377"/>
        <dbReference type="ChEBI" id="CHEBI:15378"/>
        <dbReference type="ChEBI" id="CHEBI:75585"/>
        <dbReference type="ChEBI" id="CHEBI:75688"/>
    </reaction>
    <physiologicalReaction direction="left-to-right" evidence="26">
        <dbReference type="Rhea" id="RHEA:40980"/>
    </physiologicalReaction>
</comment>
<evidence type="ECO:0000256" key="2">
    <source>
        <dbReference type="ARBA" id="ARBA00009979"/>
    </source>
</evidence>
<evidence type="ECO:0000256" key="22">
    <source>
        <dbReference type="ARBA" id="ARBA00031485"/>
    </source>
</evidence>
<evidence type="ECO:0000256" key="14">
    <source>
        <dbReference type="ARBA" id="ARBA00023136"/>
    </source>
</evidence>
<comment type="catalytic activity">
    <reaction evidence="33">
        <text>1,2-dihexadecanoyl-sn-glycero-3-phosphocholine + H2O = 1-hexadecanoyl-sn-glycero-3-phosphocholine + hexadecanoate + H(+)</text>
        <dbReference type="Rhea" id="RHEA:41223"/>
        <dbReference type="ChEBI" id="CHEBI:7896"/>
        <dbReference type="ChEBI" id="CHEBI:15377"/>
        <dbReference type="ChEBI" id="CHEBI:15378"/>
        <dbReference type="ChEBI" id="CHEBI:72998"/>
        <dbReference type="ChEBI" id="CHEBI:72999"/>
    </reaction>
    <physiologicalReaction direction="left-to-right" evidence="33">
        <dbReference type="Rhea" id="RHEA:41224"/>
    </physiologicalReaction>
</comment>
<comment type="catalytic activity">
    <reaction evidence="32">
        <text>1,2-di-(9Z-octadecenoyl)-sn-glycero-3-phosphocholine + H2O = 1-(9Z-octadecenoyl)-sn-glycero-3-phosphocholine + (9Z)-octadecenoate + H(+)</text>
        <dbReference type="Rhea" id="RHEA:40923"/>
        <dbReference type="ChEBI" id="CHEBI:15377"/>
        <dbReference type="ChEBI" id="CHEBI:15378"/>
        <dbReference type="ChEBI" id="CHEBI:28610"/>
        <dbReference type="ChEBI" id="CHEBI:30823"/>
        <dbReference type="ChEBI" id="CHEBI:74669"/>
    </reaction>
    <physiologicalReaction direction="left-to-right" evidence="32">
        <dbReference type="Rhea" id="RHEA:40924"/>
    </physiologicalReaction>
</comment>
<keyword evidence="48" id="KW-1185">Reference proteome</keyword>
<feature type="chain" id="PRO_5037249415" description="Phospholipase B1, membrane-associated" evidence="47">
    <location>
        <begin position="21"/>
        <end position="393"/>
    </location>
</feature>
<evidence type="ECO:0000313" key="48">
    <source>
        <dbReference type="Proteomes" id="UP000887540"/>
    </source>
</evidence>
<dbReference type="InterPro" id="IPR008265">
    <property type="entry name" value="Lipase_GDSL_AS"/>
</dbReference>
<keyword evidence="11" id="KW-0378">Hydrolase</keyword>
<protein>
    <recommendedName>
        <fullName evidence="6">Phospholipase B1, membrane-associated</fullName>
        <ecNumber evidence="5">3.1.1.3</ecNumber>
        <ecNumber evidence="4">3.1.1.4</ecNumber>
        <ecNumber evidence="3">3.1.1.5</ecNumber>
    </recommendedName>
    <alternativeName>
        <fullName evidence="20">Lysophospholipase</fullName>
    </alternativeName>
    <alternativeName>
        <fullName evidence="21">Phospholipase A2</fullName>
    </alternativeName>
    <alternativeName>
        <fullName evidence="23">Phospholipase B/lipase</fullName>
    </alternativeName>
    <alternativeName>
        <fullName evidence="22">Triacylglycerol lipase</fullName>
    </alternativeName>
</protein>
<evidence type="ECO:0000256" key="43">
    <source>
        <dbReference type="ARBA" id="ARBA00048939"/>
    </source>
</evidence>
<comment type="catalytic activity">
    <reaction evidence="40">
        <text>1-hexadecanoyl-2-(9Z-octadecenoyl)-sn-glycero-3-phosphocholine + H2O = 1-hexadecanoyl-sn-glycero-3-phosphocholine + (9Z)-octadecenoate + H(+)</text>
        <dbReference type="Rhea" id="RHEA:38779"/>
        <dbReference type="ChEBI" id="CHEBI:15377"/>
        <dbReference type="ChEBI" id="CHEBI:15378"/>
        <dbReference type="ChEBI" id="CHEBI:30823"/>
        <dbReference type="ChEBI" id="CHEBI:72998"/>
        <dbReference type="ChEBI" id="CHEBI:73001"/>
    </reaction>
    <physiologicalReaction direction="left-to-right" evidence="40">
        <dbReference type="Rhea" id="RHEA:38780"/>
    </physiologicalReaction>
</comment>
<evidence type="ECO:0000256" key="29">
    <source>
        <dbReference type="ARBA" id="ARBA00048011"/>
    </source>
</evidence>
<keyword evidence="15" id="KW-0325">Glycoprotein</keyword>
<evidence type="ECO:0000256" key="23">
    <source>
        <dbReference type="ARBA" id="ARBA00033022"/>
    </source>
</evidence>
<evidence type="ECO:0000256" key="19">
    <source>
        <dbReference type="ARBA" id="ARBA00023422"/>
    </source>
</evidence>
<comment type="catalytic activity">
    <reaction evidence="44">
        <text>1,2-dihexadecanoyl-sn-glycero-3-phosphocholine + 2 H2O = sn-glycerol 3-phosphocholine + 2 hexadecanoate + 2 H(+)</text>
        <dbReference type="Rhea" id="RHEA:40975"/>
        <dbReference type="ChEBI" id="CHEBI:7896"/>
        <dbReference type="ChEBI" id="CHEBI:15377"/>
        <dbReference type="ChEBI" id="CHEBI:15378"/>
        <dbReference type="ChEBI" id="CHEBI:16870"/>
        <dbReference type="ChEBI" id="CHEBI:72999"/>
    </reaction>
    <physiologicalReaction direction="left-to-right" evidence="44">
        <dbReference type="Rhea" id="RHEA:40976"/>
    </physiologicalReaction>
</comment>
<comment type="catalytic activity">
    <reaction evidence="42">
        <text>1-O-hexadecyl-2-(9Z)-octadecenoyl-sn-glycero-3-phosphocholine + H2O = 1-O-hexadecyl-sn-glycero-3-phosphocholine + (9Z)-octadecenoate + H(+)</text>
        <dbReference type="Rhea" id="RHEA:40915"/>
        <dbReference type="ChEBI" id="CHEBI:15377"/>
        <dbReference type="ChEBI" id="CHEBI:15378"/>
        <dbReference type="ChEBI" id="CHEBI:30823"/>
        <dbReference type="ChEBI" id="CHEBI:34112"/>
        <dbReference type="ChEBI" id="CHEBI:64496"/>
    </reaction>
    <physiologicalReaction direction="left-to-right" evidence="42">
        <dbReference type="Rhea" id="RHEA:40916"/>
    </physiologicalReaction>
</comment>
<dbReference type="WBParaSite" id="ACRNAN_scaffold4020.g11269.t1">
    <property type="protein sequence ID" value="ACRNAN_scaffold4020.g11269.t1"/>
    <property type="gene ID" value="ACRNAN_scaffold4020.g11269"/>
</dbReference>
<evidence type="ECO:0000256" key="39">
    <source>
        <dbReference type="ARBA" id="ARBA00048656"/>
    </source>
</evidence>
<dbReference type="InterPro" id="IPR036514">
    <property type="entry name" value="SGNH_hydro_sf"/>
</dbReference>
<evidence type="ECO:0000256" key="10">
    <source>
        <dbReference type="ARBA" id="ARBA00022737"/>
    </source>
</evidence>
<comment type="catalytic activity">
    <reaction evidence="36">
        <text>1,2,3-tri-(9Z-octadecenoyl)-glycerol + H2O = di-(9Z)-octadecenoylglycerol + (9Z)-octadecenoate + H(+)</text>
        <dbReference type="Rhea" id="RHEA:38575"/>
        <dbReference type="ChEBI" id="CHEBI:15377"/>
        <dbReference type="ChEBI" id="CHEBI:15378"/>
        <dbReference type="ChEBI" id="CHEBI:30823"/>
        <dbReference type="ChEBI" id="CHEBI:53753"/>
        <dbReference type="ChEBI" id="CHEBI:75945"/>
    </reaction>
    <physiologicalReaction direction="left-to-right" evidence="36">
        <dbReference type="Rhea" id="RHEA:38576"/>
    </physiologicalReaction>
</comment>
<evidence type="ECO:0000256" key="27">
    <source>
        <dbReference type="ARBA" id="ARBA00047438"/>
    </source>
</evidence>
<sequence>MLSRKMLIFLLSLIFSTCIAVLDIGAPGYSCAANLMMRSPTRPTSAHAVRPADIDIVMAMGDSLTAGFCTDDVDKCHAEYRGLSFGGGEWRGLDTHITLANIIQKYNPKAVGGGLNGTGGWNDFPVAQLNCAISGMRANNLPYQAQNIINTLKAHPDLFDMQNDWKLLNIFIGYNDLCNCGGNDCYCHNKTAFDAQNYANWIRTALNLIRSNVPRVIVNLVQMTHLEHFAGCGTGACGICNNVTVADLTTLINQYQAAEKALETDGEFDTTDDFTLVVQPWFTNNTKPYYPNGTINREFWAVDCYHYSSYGHALLSSWWWKNMLEPVGMKTPNANLSAPALPLACPDAECPYIRTTKNSVNCQQFNGTCISDGGSCTTGSSCCSGLCFNKQCS</sequence>
<evidence type="ECO:0000256" key="24">
    <source>
        <dbReference type="ARBA" id="ARBA00045916"/>
    </source>
</evidence>
<comment type="similarity">
    <text evidence="2">Belongs to the 'GDSL' lipolytic enzyme family. Phospholipase B1 subfamily.</text>
</comment>
<comment type="catalytic activity">
    <reaction evidence="41">
        <text>1,3-dihexadecanoyl-2-(9Z-octadecenoyl)glycerol + H2O = 1,3-dihexadecanoylglycerol + (9Z)-octadecenoate + H(+)</text>
        <dbReference type="Rhea" id="RHEA:40983"/>
        <dbReference type="ChEBI" id="CHEBI:15377"/>
        <dbReference type="ChEBI" id="CHEBI:15378"/>
        <dbReference type="ChEBI" id="CHEBI:30823"/>
        <dbReference type="ChEBI" id="CHEBI:75688"/>
        <dbReference type="ChEBI" id="CHEBI:77619"/>
    </reaction>
    <physiologicalReaction direction="left-to-right" evidence="41">
        <dbReference type="Rhea" id="RHEA:40984"/>
    </physiologicalReaction>
</comment>
<dbReference type="FunFam" id="3.40.50.1110:FF:000005">
    <property type="entry name" value="Phospholipase B1"/>
    <property type="match status" value="1"/>
</dbReference>
<evidence type="ECO:0000256" key="7">
    <source>
        <dbReference type="ARBA" id="ARBA00022475"/>
    </source>
</evidence>
<evidence type="ECO:0000256" key="25">
    <source>
        <dbReference type="ARBA" id="ARBA00047324"/>
    </source>
</evidence>
<dbReference type="InterPro" id="IPR035547">
    <property type="entry name" value="Phospholipase_B"/>
</dbReference>
<comment type="catalytic activity">
    <reaction evidence="43">
        <text>1-hexadecanoyl-2-(9Z)-octadecenoyl-3-octadecanoyl-sn-glycerol + H2O = 1-hexadecanoyl-3-octadecanoyl-sn-glycerol + (9Z)-octadecenoate + H(+)</text>
        <dbReference type="Rhea" id="RHEA:41103"/>
        <dbReference type="ChEBI" id="CHEBI:15377"/>
        <dbReference type="ChEBI" id="CHEBI:15378"/>
        <dbReference type="ChEBI" id="CHEBI:30823"/>
        <dbReference type="ChEBI" id="CHEBI:77623"/>
        <dbReference type="ChEBI" id="CHEBI:77624"/>
    </reaction>
    <physiologicalReaction direction="left-to-right" evidence="43">
        <dbReference type="Rhea" id="RHEA:41104"/>
    </physiologicalReaction>
</comment>
<evidence type="ECO:0000256" key="3">
    <source>
        <dbReference type="ARBA" id="ARBA00013274"/>
    </source>
</evidence>
<evidence type="ECO:0000256" key="15">
    <source>
        <dbReference type="ARBA" id="ARBA00023180"/>
    </source>
</evidence>
<evidence type="ECO:0000256" key="5">
    <source>
        <dbReference type="ARBA" id="ARBA00013279"/>
    </source>
</evidence>
<comment type="catalytic activity">
    <reaction evidence="31">
        <text>a 1-O-alkyl-2-acyl-sn-glycero-3-phosphocholine + H2O = a 1-O-alkyl-sn-glycero-3-phosphocholine + a fatty acid + H(+)</text>
        <dbReference type="Rhea" id="RHEA:36231"/>
        <dbReference type="ChEBI" id="CHEBI:15377"/>
        <dbReference type="ChEBI" id="CHEBI:15378"/>
        <dbReference type="ChEBI" id="CHEBI:28868"/>
        <dbReference type="ChEBI" id="CHEBI:30909"/>
        <dbReference type="ChEBI" id="CHEBI:36702"/>
        <dbReference type="EC" id="3.1.1.4"/>
    </reaction>
    <physiologicalReaction direction="left-to-right" evidence="31">
        <dbReference type="Rhea" id="RHEA:36232"/>
    </physiologicalReaction>
</comment>
<comment type="catalytic activity">
    <reaction evidence="38">
        <text>1-hexadecanoyl-2-(9Z-octadecenoyl)-sn-glycero-3-phosphoethanolamine + H2O = 1-hexadecanoyl-sn-glycero-3-phosphoethanolamine + (9Z)-octadecenoate + H(+)</text>
        <dbReference type="Rhea" id="RHEA:40911"/>
        <dbReference type="ChEBI" id="CHEBI:15377"/>
        <dbReference type="ChEBI" id="CHEBI:15378"/>
        <dbReference type="ChEBI" id="CHEBI:30823"/>
        <dbReference type="ChEBI" id="CHEBI:73004"/>
        <dbReference type="ChEBI" id="CHEBI:73007"/>
    </reaction>
    <physiologicalReaction direction="left-to-right" evidence="38">
        <dbReference type="Rhea" id="RHEA:40912"/>
    </physiologicalReaction>
</comment>
<evidence type="ECO:0000256" key="32">
    <source>
        <dbReference type="ARBA" id="ARBA00048058"/>
    </source>
</evidence>
<comment type="catalytic activity">
    <reaction evidence="45">
        <text>1,3-di-(9Z-octadecenoyl)-glycerol + H2O = 1-(9Z-octadecenoyl)-glycerol + (9Z)-octadecenoate + H(+)</text>
        <dbReference type="Rhea" id="RHEA:39939"/>
        <dbReference type="ChEBI" id="CHEBI:15377"/>
        <dbReference type="ChEBI" id="CHEBI:15378"/>
        <dbReference type="ChEBI" id="CHEBI:30823"/>
        <dbReference type="ChEBI" id="CHEBI:75342"/>
        <dbReference type="ChEBI" id="CHEBI:75735"/>
    </reaction>
    <physiologicalReaction direction="left-to-right" evidence="45">
        <dbReference type="Rhea" id="RHEA:39940"/>
    </physiologicalReaction>
</comment>
<evidence type="ECO:0000256" key="18">
    <source>
        <dbReference type="ARBA" id="ARBA00023408"/>
    </source>
</evidence>
<comment type="catalytic activity">
    <reaction evidence="19">
        <text>a 1,2-diacyl-sn-glycero-3-phosphocholine + H2O = a 1-acyl-sn-glycero-3-phosphocholine + a fatty acid + H(+)</text>
        <dbReference type="Rhea" id="RHEA:15801"/>
        <dbReference type="ChEBI" id="CHEBI:15377"/>
        <dbReference type="ChEBI" id="CHEBI:15378"/>
        <dbReference type="ChEBI" id="CHEBI:28868"/>
        <dbReference type="ChEBI" id="CHEBI:57643"/>
        <dbReference type="ChEBI" id="CHEBI:58168"/>
        <dbReference type="EC" id="3.1.1.4"/>
    </reaction>
    <physiologicalReaction direction="left-to-right" evidence="19">
        <dbReference type="Rhea" id="RHEA:15802"/>
    </physiologicalReaction>
</comment>
<evidence type="ECO:0000256" key="8">
    <source>
        <dbReference type="ARBA" id="ARBA00022692"/>
    </source>
</evidence>
<comment type="catalytic activity">
    <reaction evidence="18">
        <text>1-hexadecanoyl-2-(9Z,12Z-octadecadienoyl)-sn-glycero-3-phosphocholine + H2O = (9Z,12Z)-octadecadienoate + 1-hexadecanoyl-sn-glycero-3-phosphocholine + H(+)</text>
        <dbReference type="Rhea" id="RHEA:40811"/>
        <dbReference type="ChEBI" id="CHEBI:15377"/>
        <dbReference type="ChEBI" id="CHEBI:15378"/>
        <dbReference type="ChEBI" id="CHEBI:30245"/>
        <dbReference type="ChEBI" id="CHEBI:72998"/>
        <dbReference type="ChEBI" id="CHEBI:73002"/>
    </reaction>
    <physiologicalReaction direction="left-to-right" evidence="18">
        <dbReference type="Rhea" id="RHEA:40812"/>
    </physiologicalReaction>
</comment>
<comment type="catalytic activity">
    <reaction evidence="25">
        <text>1-hexadecanoyl-2-(9Z)-octadecenoyl-3-octadecanoyl-sn-glycerol + H2O = 2-(9Z-octadecenoyl)-3-octadecanoyl-sn-glycerol + hexadecanoate + H(+)</text>
        <dbReference type="Rhea" id="RHEA:41107"/>
        <dbReference type="ChEBI" id="CHEBI:7896"/>
        <dbReference type="ChEBI" id="CHEBI:15377"/>
        <dbReference type="ChEBI" id="CHEBI:15378"/>
        <dbReference type="ChEBI" id="CHEBI:75558"/>
        <dbReference type="ChEBI" id="CHEBI:77623"/>
    </reaction>
    <physiologicalReaction direction="left-to-right" evidence="25">
        <dbReference type="Rhea" id="RHEA:41108"/>
    </physiologicalReaction>
</comment>
<comment type="catalytic activity">
    <reaction evidence="29">
        <text>2,3-di-(9Z)-octadecenoyl-sn-glycerol + H2O = 3-(9Z-octadecenoyl)-sn-glycerol + (9Z)-octadecenoate + H(+)</text>
        <dbReference type="Rhea" id="RHEA:42604"/>
        <dbReference type="ChEBI" id="CHEBI:15377"/>
        <dbReference type="ChEBI" id="CHEBI:15378"/>
        <dbReference type="ChEBI" id="CHEBI:30823"/>
        <dbReference type="ChEBI" id="CHEBI:75824"/>
        <dbReference type="ChEBI" id="CHEBI:75938"/>
    </reaction>
    <physiologicalReaction direction="left-to-right" evidence="29">
        <dbReference type="Rhea" id="RHEA:42605"/>
    </physiologicalReaction>
</comment>
<evidence type="ECO:0000256" key="12">
    <source>
        <dbReference type="ARBA" id="ARBA00022989"/>
    </source>
</evidence>
<evidence type="ECO:0000256" key="42">
    <source>
        <dbReference type="ARBA" id="ARBA00048872"/>
    </source>
</evidence>
<keyword evidence="9 47" id="KW-0732">Signal</keyword>
<evidence type="ECO:0000256" key="30">
    <source>
        <dbReference type="ARBA" id="ARBA00048015"/>
    </source>
</evidence>
<dbReference type="EC" id="3.1.1.3" evidence="5"/>
<dbReference type="GO" id="GO:0004623">
    <property type="term" value="F:phospholipase A2 activity"/>
    <property type="evidence" value="ECO:0007669"/>
    <property type="project" value="UniProtKB-EC"/>
</dbReference>
<comment type="catalytic activity">
    <reaction evidence="17">
        <text>a triacylglycerol + H2O = a diacylglycerol + a fatty acid + H(+)</text>
        <dbReference type="Rhea" id="RHEA:12044"/>
        <dbReference type="ChEBI" id="CHEBI:15377"/>
        <dbReference type="ChEBI" id="CHEBI:15378"/>
        <dbReference type="ChEBI" id="CHEBI:17855"/>
        <dbReference type="ChEBI" id="CHEBI:18035"/>
        <dbReference type="ChEBI" id="CHEBI:28868"/>
        <dbReference type="EC" id="3.1.1.3"/>
    </reaction>
    <physiologicalReaction direction="left-to-right" evidence="17">
        <dbReference type="Rhea" id="RHEA:12045"/>
    </physiologicalReaction>
</comment>
<keyword evidence="16" id="KW-1208">Phospholipid metabolism</keyword>
<evidence type="ECO:0000256" key="33">
    <source>
        <dbReference type="ARBA" id="ARBA00048227"/>
    </source>
</evidence>
<dbReference type="InterPro" id="IPR001087">
    <property type="entry name" value="GDSL"/>
</dbReference>
<comment type="catalytic activity">
    <reaction evidence="37">
        <text>a 1-acyl-sn-glycero-3-phosphocholine + H2O = sn-glycerol 3-phosphocholine + a fatty acid + H(+)</text>
        <dbReference type="Rhea" id="RHEA:15177"/>
        <dbReference type="ChEBI" id="CHEBI:15377"/>
        <dbReference type="ChEBI" id="CHEBI:15378"/>
        <dbReference type="ChEBI" id="CHEBI:16870"/>
        <dbReference type="ChEBI" id="CHEBI:28868"/>
        <dbReference type="ChEBI" id="CHEBI:58168"/>
        <dbReference type="EC" id="3.1.1.5"/>
    </reaction>
    <physiologicalReaction direction="left-to-right" evidence="37">
        <dbReference type="Rhea" id="RHEA:15178"/>
    </physiologicalReaction>
</comment>